<dbReference type="AlphaFoldDB" id="A0AAD8BW36"/>
<keyword evidence="2" id="KW-0732">Signal</keyword>
<keyword evidence="1" id="KW-1133">Transmembrane helix</keyword>
<evidence type="ECO:0000256" key="1">
    <source>
        <dbReference type="SAM" id="Phobius"/>
    </source>
</evidence>
<reference evidence="4" key="2">
    <citation type="submission" date="2023-04" db="EMBL/GenBank/DDBJ databases">
        <authorList>
            <person name="Bu L."/>
            <person name="Lu L."/>
            <person name="Laidemitt M.R."/>
            <person name="Zhang S.M."/>
            <person name="Mutuku M."/>
            <person name="Mkoji G."/>
            <person name="Steinauer M."/>
            <person name="Loker E.S."/>
        </authorList>
    </citation>
    <scope>NUCLEOTIDE SEQUENCE</scope>
    <source>
        <strain evidence="4">KasaAsao</strain>
        <tissue evidence="4">Whole Snail</tissue>
    </source>
</reference>
<keyword evidence="1" id="KW-0472">Membrane</keyword>
<accession>A0AAD8BW36</accession>
<organism evidence="4 5">
    <name type="scientific">Biomphalaria pfeifferi</name>
    <name type="common">Bloodfluke planorb</name>
    <name type="synonym">Freshwater snail</name>
    <dbReference type="NCBI Taxonomy" id="112525"/>
    <lineage>
        <taxon>Eukaryota</taxon>
        <taxon>Metazoa</taxon>
        <taxon>Spiralia</taxon>
        <taxon>Lophotrochozoa</taxon>
        <taxon>Mollusca</taxon>
        <taxon>Gastropoda</taxon>
        <taxon>Heterobranchia</taxon>
        <taxon>Euthyneura</taxon>
        <taxon>Panpulmonata</taxon>
        <taxon>Hygrophila</taxon>
        <taxon>Lymnaeoidea</taxon>
        <taxon>Planorbidae</taxon>
        <taxon>Biomphalaria</taxon>
    </lineage>
</organism>
<keyword evidence="1" id="KW-0812">Transmembrane</keyword>
<sequence>MIIGVPVFWFLMSQVKVLSAVSTTEGKQFLISAPPFPREVNRANIFKIILKVQSRYTTVVVLTARSTWTSDVKSNRHVSLTPLVPDQFQVDTFIRPTNPSGLRWCHVLSSQKRFVLLVEIVTGRSTSETFTAVPAEGWGKSYVVVTLEKHYFVVVMTAEPDNLITLTLNSNDHNGSLRISELTYRPGDSFSIRLSLSDQAYVISSCETNSLHSPITGSRLLGEKPFGVTVGNCMYRSQVQRCNPAPGKEELEHISFMAEMLLPVETFGKHFILFNVRGRNSTGVHIITSGYELSTAILAGLNPKPVTYQRYHIVGLGSSLMLQSDFRWLQATQPVQVVYAQMSSCFGGGSLESNMMLITPVELFLDMYDCIFPSVGDSHYLTLVVPTKHRDTFKYILHVDQPIDPIIRQIDERYPVVDWIGGLGHWQVVEYMVRRKSSFTIYSPKTRFGCYIHGVSQQGSYLHSAGFVSSNIHSKYCRKTEASMTKGDLLDNDCDGWVDEEYANGRNDEISRSRDDNEVDEDLGKFYKAGETIGTRYPGILGRAIEEPLKMFLSDHAVAELVSGDVNLTNVEEGTVVYNASLTKYFSEWTQWACGYDCAVGDRSRTRMCLTLNNTYGCVGPTSEMKPSDCYGNICPPTDCLGKTFGDLCQHSCSKCVDSCNKFDGNCDRCVSGYDFPESGCQLDRTSYIDWNEWHCAEDCQSPYLIRERFCKLYGTVGNTNHCTAPVTDKKPGNCYVGELCPAVCPDFSWAPGCTESCINCNEPCDKFTGVCKKCKPGFHSPKLFCRIPCSTNEYGFGCTGDCLKKCGKDCTERVHGTCPSTGPGLTIIIVILLICPSLFFVYMVMKRKKDEELKYIRSLSSLKSAKLSRSKSQISVRSQATENMERSRSEELLAAIMVLEENVEQKESVVTATETSSE</sequence>
<evidence type="ECO:0000256" key="2">
    <source>
        <dbReference type="SAM" id="SignalP"/>
    </source>
</evidence>
<gene>
    <name evidence="4" type="ORF">Bpfe_008439</name>
</gene>
<name>A0AAD8BW36_BIOPF</name>
<proteinExistence type="predicted"/>
<feature type="transmembrane region" description="Helical" evidence="1">
    <location>
        <begin position="825"/>
        <end position="846"/>
    </location>
</feature>
<keyword evidence="5" id="KW-1185">Reference proteome</keyword>
<evidence type="ECO:0000259" key="3">
    <source>
        <dbReference type="Pfam" id="PF17517"/>
    </source>
</evidence>
<feature type="chain" id="PRO_5042271464" evidence="2">
    <location>
        <begin position="21"/>
        <end position="919"/>
    </location>
</feature>
<dbReference type="EMBL" id="JASAOG010000027">
    <property type="protein sequence ID" value="KAK0061946.1"/>
    <property type="molecule type" value="Genomic_DNA"/>
</dbReference>
<dbReference type="Proteomes" id="UP001233172">
    <property type="component" value="Unassembled WGS sequence"/>
</dbReference>
<feature type="signal peptide" evidence="2">
    <location>
        <begin position="1"/>
        <end position="20"/>
    </location>
</feature>
<reference evidence="4" key="1">
    <citation type="journal article" date="2023" name="PLoS Negl. Trop. Dis.">
        <title>A genome sequence for Biomphalaria pfeifferi, the major vector snail for the human-infecting parasite Schistosoma mansoni.</title>
        <authorList>
            <person name="Bu L."/>
            <person name="Lu L."/>
            <person name="Laidemitt M.R."/>
            <person name="Zhang S.M."/>
            <person name="Mutuku M."/>
            <person name="Mkoji G."/>
            <person name="Steinauer M."/>
            <person name="Loker E.S."/>
        </authorList>
    </citation>
    <scope>NUCLEOTIDE SEQUENCE</scope>
    <source>
        <strain evidence="4">KasaAsao</strain>
    </source>
</reference>
<dbReference type="Pfam" id="PF17517">
    <property type="entry name" value="IgGFc_binding"/>
    <property type="match status" value="1"/>
</dbReference>
<feature type="domain" description="IgGFc-binding protein N-terminal" evidence="3">
    <location>
        <begin position="130"/>
        <end position="394"/>
    </location>
</feature>
<comment type="caution">
    <text evidence="4">The sequence shown here is derived from an EMBL/GenBank/DDBJ whole genome shotgun (WGS) entry which is preliminary data.</text>
</comment>
<dbReference type="PANTHER" id="PTHR46534:SF1">
    <property type="entry name" value="IGGFC-BINDING PROTEIN N-TERMINAL DOMAIN-CONTAINING PROTEIN"/>
    <property type="match status" value="1"/>
</dbReference>
<protein>
    <submittedName>
        <fullName evidence="4">Cell death abnormality protein 1</fullName>
    </submittedName>
</protein>
<evidence type="ECO:0000313" key="5">
    <source>
        <dbReference type="Proteomes" id="UP001233172"/>
    </source>
</evidence>
<dbReference type="InterPro" id="IPR035234">
    <property type="entry name" value="IgGFc-bd_N"/>
</dbReference>
<evidence type="ECO:0000313" key="4">
    <source>
        <dbReference type="EMBL" id="KAK0061946.1"/>
    </source>
</evidence>
<dbReference type="PANTHER" id="PTHR46534">
    <property type="entry name" value="IGGFC_BINDING DOMAIN-CONTAINING PROTEIN"/>
    <property type="match status" value="1"/>
</dbReference>